<protein>
    <submittedName>
        <fullName evidence="1">Uncharacterized protein</fullName>
    </submittedName>
</protein>
<dbReference type="InterPro" id="IPR003615">
    <property type="entry name" value="HNH_nuc"/>
</dbReference>
<gene>
    <name evidence="1" type="ordered locus">Mmwyl1_2503</name>
</gene>
<dbReference type="CDD" id="cd00085">
    <property type="entry name" value="HNHc"/>
    <property type="match status" value="1"/>
</dbReference>
<dbReference type="eggNOG" id="COG1403">
    <property type="taxonomic scope" value="Bacteria"/>
</dbReference>
<organism evidence="1">
    <name type="scientific">Marinomonas sp. (strain MWYL1)</name>
    <dbReference type="NCBI Taxonomy" id="400668"/>
    <lineage>
        <taxon>Bacteria</taxon>
        <taxon>Pseudomonadati</taxon>
        <taxon>Pseudomonadota</taxon>
        <taxon>Gammaproteobacteria</taxon>
        <taxon>Oceanospirillales</taxon>
        <taxon>Oceanospirillaceae</taxon>
        <taxon>Marinomonas</taxon>
    </lineage>
</organism>
<evidence type="ECO:0000313" key="1">
    <source>
        <dbReference type="EMBL" id="ABR71422.1"/>
    </source>
</evidence>
<accession>A6VY93</accession>
<dbReference type="AlphaFoldDB" id="A6VY93"/>
<reference evidence="1" key="1">
    <citation type="submission" date="2007-06" db="EMBL/GenBank/DDBJ databases">
        <title>Complete sequence of Marinomonas sp. MWYL1.</title>
        <authorList>
            <consortium name="US DOE Joint Genome Institute"/>
            <person name="Copeland A."/>
            <person name="Lucas S."/>
            <person name="Lapidus A."/>
            <person name="Barry K."/>
            <person name="Glavina del Rio T."/>
            <person name="Dalin E."/>
            <person name="Tice H."/>
            <person name="Pitluck S."/>
            <person name="Kiss H."/>
            <person name="Brettin T."/>
            <person name="Bruce D."/>
            <person name="Detter J.C."/>
            <person name="Han C."/>
            <person name="Schmutz J."/>
            <person name="Larimer F."/>
            <person name="Land M."/>
            <person name="Hauser L."/>
            <person name="Kyrpides N."/>
            <person name="Kim E."/>
            <person name="Johnston A.W.B."/>
            <person name="Todd J.D."/>
            <person name="Rogers R."/>
            <person name="Wexler M."/>
            <person name="Bond P.L."/>
            <person name="Li Y."/>
            <person name="Richardson P."/>
        </authorList>
    </citation>
    <scope>NUCLEOTIDE SEQUENCE [LARGE SCALE GENOMIC DNA]</scope>
    <source>
        <strain evidence="1">MWYL1</strain>
    </source>
</reference>
<dbReference type="HOGENOM" id="CLU_104535_0_0_6"/>
<name>A6VY93_MARMS</name>
<dbReference type="Gene3D" id="1.10.30.50">
    <property type="match status" value="1"/>
</dbReference>
<dbReference type="KEGG" id="mmw:Mmwyl1_2503"/>
<sequence length="214" mass="25064">MIENPIVFTEEQLELIEEIKNNADFSSNTWSCDQVTNILKPVIREHYTAVQNATCPYCQMRLNSTNGRVWDVEHIIPKATVESFMFEPLNLCVSCVDCNNAKSNKKITDSTARKRYPRTGYFFVHPHFDNYHDNIHVVREGLFYFPKTDKGEKTIYICKLCRFYSFAGYDDNLDDLDDRIVLLANSLTKTKNERTKDYIRRELRELVIRQGLVS</sequence>
<proteinExistence type="predicted"/>
<dbReference type="STRING" id="400668.Mmwyl1_2503"/>
<dbReference type="EMBL" id="CP000749">
    <property type="protein sequence ID" value="ABR71422.1"/>
    <property type="molecule type" value="Genomic_DNA"/>
</dbReference>